<comment type="caution">
    <text evidence="2">The sequence shown here is derived from an EMBL/GenBank/DDBJ whole genome shotgun (WGS) entry which is preliminary data.</text>
</comment>
<dbReference type="Pfam" id="PF13560">
    <property type="entry name" value="HTH_31"/>
    <property type="match status" value="1"/>
</dbReference>
<dbReference type="CDD" id="cd00093">
    <property type="entry name" value="HTH_XRE"/>
    <property type="match status" value="1"/>
</dbReference>
<dbReference type="InterPro" id="IPR010982">
    <property type="entry name" value="Lambda_DNA-bd_dom_sf"/>
</dbReference>
<dbReference type="PANTHER" id="PTHR35010:SF2">
    <property type="entry name" value="BLL4672 PROTEIN"/>
    <property type="match status" value="1"/>
</dbReference>
<protein>
    <submittedName>
        <fullName evidence="2">Transcriptional regulator</fullName>
    </submittedName>
</protein>
<dbReference type="Proteomes" id="UP000281594">
    <property type="component" value="Unassembled WGS sequence"/>
</dbReference>
<evidence type="ECO:0000313" key="2">
    <source>
        <dbReference type="EMBL" id="RLV77468.1"/>
    </source>
</evidence>
<dbReference type="RefSeq" id="WP_121823936.1">
    <property type="nucleotide sequence ID" value="NC_022785.1"/>
</dbReference>
<dbReference type="PROSITE" id="PS50943">
    <property type="entry name" value="HTH_CROC1"/>
    <property type="match status" value="1"/>
</dbReference>
<name>A0A3L8RDI1_STRRN</name>
<dbReference type="InterPro" id="IPR041413">
    <property type="entry name" value="MLTR_LBD"/>
</dbReference>
<dbReference type="SUPFAM" id="SSF47413">
    <property type="entry name" value="lambda repressor-like DNA-binding domains"/>
    <property type="match status" value="1"/>
</dbReference>
<dbReference type="STRING" id="1343740.M271_39805"/>
<reference evidence="2 3" key="1">
    <citation type="journal article" date="2018" name="J. Biol. Chem.">
        <title>Discovery of the actinoplanic acid pathway in Streptomyces rapamycinicus reveals a genetically conserved synergism with rapamycin.</title>
        <authorList>
            <person name="Mrak P."/>
            <person name="Krastel P."/>
            <person name="Pivk Lukancic P."/>
            <person name="Tao J."/>
            <person name="Pistorius D."/>
            <person name="Moore C.M."/>
        </authorList>
    </citation>
    <scope>NUCLEOTIDE SEQUENCE [LARGE SCALE GENOMIC DNA]</scope>
    <source>
        <strain evidence="2 3">NRRL 5491</strain>
    </source>
</reference>
<dbReference type="Gene3D" id="3.30.450.180">
    <property type="match status" value="1"/>
</dbReference>
<accession>A0A3L8RDI1</accession>
<dbReference type="SMART" id="SM00530">
    <property type="entry name" value="HTH_XRE"/>
    <property type="match status" value="1"/>
</dbReference>
<feature type="domain" description="HTH cro/C1-type" evidence="1">
    <location>
        <begin position="35"/>
        <end position="87"/>
    </location>
</feature>
<dbReference type="InterPro" id="IPR001387">
    <property type="entry name" value="Cro/C1-type_HTH"/>
</dbReference>
<gene>
    <name evidence="2" type="ORF">D3C57_103825</name>
</gene>
<organism evidence="2 3">
    <name type="scientific">Streptomyces rapamycinicus (strain ATCC 29253 / DSM 41530 / NRRL 5491 / AYB-994)</name>
    <name type="common">Streptomyces hygroscopicus (strain ATCC 29253)</name>
    <dbReference type="NCBI Taxonomy" id="1343740"/>
    <lineage>
        <taxon>Bacteria</taxon>
        <taxon>Bacillati</taxon>
        <taxon>Actinomycetota</taxon>
        <taxon>Actinomycetes</taxon>
        <taxon>Kitasatosporales</taxon>
        <taxon>Streptomycetaceae</taxon>
        <taxon>Streptomyces</taxon>
        <taxon>Streptomyces violaceusniger group</taxon>
    </lineage>
</organism>
<dbReference type="Pfam" id="PF17765">
    <property type="entry name" value="MLTR_LBD"/>
    <property type="match status" value="1"/>
</dbReference>
<dbReference type="AlphaFoldDB" id="A0A3L8RDI1"/>
<dbReference type="EMBL" id="QYCY01000001">
    <property type="protein sequence ID" value="RLV77468.1"/>
    <property type="molecule type" value="Genomic_DNA"/>
</dbReference>
<dbReference type="PANTHER" id="PTHR35010">
    <property type="entry name" value="BLL4672 PROTEIN-RELATED"/>
    <property type="match status" value="1"/>
</dbReference>
<proteinExistence type="predicted"/>
<evidence type="ECO:0000259" key="1">
    <source>
        <dbReference type="PROSITE" id="PS50943"/>
    </source>
</evidence>
<dbReference type="GO" id="GO:0003677">
    <property type="term" value="F:DNA binding"/>
    <property type="evidence" value="ECO:0007669"/>
    <property type="project" value="InterPro"/>
</dbReference>
<dbReference type="Gene3D" id="1.10.260.40">
    <property type="entry name" value="lambda repressor-like DNA-binding domains"/>
    <property type="match status" value="1"/>
</dbReference>
<evidence type="ECO:0000313" key="3">
    <source>
        <dbReference type="Proteomes" id="UP000281594"/>
    </source>
</evidence>
<sequence length="299" mass="32786">MGDVGYVDRNELARCLRDWRDRLTPASIGLPASSLRRAPGLRREEVAHLAGLSVDYLARLEQGRAGNPSPSVLEALARALRLTDDENTHLFHLAGHADPRISGMNRHMTPGVHRIIDRLADTPVIVLDEAWQLVAANPLATALLGDMLGEPARQRNLLWRHFTDLPSRVVATPEEDAAFERAAVADLRAAAGRHPDDRPLQALITDLRKVSPRFDQRWQSAAVARHMATRKTILHPQVGPMTLDCDVLTVEGSDLRVVVYTAEPGSSDARTLTLLNTIGTQTFTTPTALREPSTDDAAP</sequence>